<gene>
    <name evidence="1" type="ORF">JYU34_008623</name>
</gene>
<protein>
    <submittedName>
        <fullName evidence="1">Uncharacterized protein</fullName>
    </submittedName>
</protein>
<name>A0ABQ7QLE4_PLUXY</name>
<evidence type="ECO:0000313" key="2">
    <source>
        <dbReference type="Proteomes" id="UP000823941"/>
    </source>
</evidence>
<organism evidence="1 2">
    <name type="scientific">Plutella xylostella</name>
    <name type="common">Diamondback moth</name>
    <name type="synonym">Plutella maculipennis</name>
    <dbReference type="NCBI Taxonomy" id="51655"/>
    <lineage>
        <taxon>Eukaryota</taxon>
        <taxon>Metazoa</taxon>
        <taxon>Ecdysozoa</taxon>
        <taxon>Arthropoda</taxon>
        <taxon>Hexapoda</taxon>
        <taxon>Insecta</taxon>
        <taxon>Pterygota</taxon>
        <taxon>Neoptera</taxon>
        <taxon>Endopterygota</taxon>
        <taxon>Lepidoptera</taxon>
        <taxon>Glossata</taxon>
        <taxon>Ditrysia</taxon>
        <taxon>Yponomeutoidea</taxon>
        <taxon>Plutellidae</taxon>
        <taxon>Plutella</taxon>
    </lineage>
</organism>
<sequence>MARILHESQQAACVREDAQAQLGVRVRGRRTQLNHKIYKHLKDVVKDSELNKQGWVDRVKSLKKPYDGVWRRLWSGGGGEHPEDPRAELPADTRQLVYNVYVYFTRRPGRSAKAALTKTASATMLPRDIVADIIRDKHRDDSSKHSDSMY</sequence>
<accession>A0ABQ7QLE4</accession>
<evidence type="ECO:0000313" key="1">
    <source>
        <dbReference type="EMBL" id="KAG7306047.1"/>
    </source>
</evidence>
<reference evidence="1 2" key="1">
    <citation type="submission" date="2021-06" db="EMBL/GenBank/DDBJ databases">
        <title>A haploid diamondback moth (Plutella xylostella L.) genome assembly resolves 31 chromosomes and identifies a diamide resistance mutation.</title>
        <authorList>
            <person name="Ward C.M."/>
            <person name="Perry K.D."/>
            <person name="Baker G."/>
            <person name="Powis K."/>
            <person name="Heckel D.G."/>
            <person name="Baxter S.W."/>
        </authorList>
    </citation>
    <scope>NUCLEOTIDE SEQUENCE [LARGE SCALE GENOMIC DNA]</scope>
    <source>
        <strain evidence="1 2">LV</strain>
        <tissue evidence="1">Single pupa</tissue>
    </source>
</reference>
<keyword evidence="2" id="KW-1185">Reference proteome</keyword>
<comment type="caution">
    <text evidence="1">The sequence shown here is derived from an EMBL/GenBank/DDBJ whole genome shotgun (WGS) entry which is preliminary data.</text>
</comment>
<proteinExistence type="predicted"/>
<dbReference type="EMBL" id="JAHIBW010000012">
    <property type="protein sequence ID" value="KAG7306047.1"/>
    <property type="molecule type" value="Genomic_DNA"/>
</dbReference>
<dbReference type="Proteomes" id="UP000823941">
    <property type="component" value="Chromosome 12"/>
</dbReference>